<name>A0ABY4CIL8_9BACL</name>
<gene>
    <name evidence="2" type="ORF">LSG31_21270</name>
</gene>
<dbReference type="Gene3D" id="3.30.70.100">
    <property type="match status" value="1"/>
</dbReference>
<keyword evidence="2" id="KW-0503">Monooxygenase</keyword>
<protein>
    <submittedName>
        <fullName evidence="2">Antibiotic biosynthesis monooxygenase</fullName>
    </submittedName>
</protein>
<dbReference type="InterPro" id="IPR011008">
    <property type="entry name" value="Dimeric_a/b-barrel"/>
</dbReference>
<reference evidence="2" key="1">
    <citation type="submission" date="2021-12" db="EMBL/GenBank/DDBJ databases">
        <title>Alicyclobacillaceae gen. nov., sp. nov., isolated from chalcocite enrichment system.</title>
        <authorList>
            <person name="Jiang Z."/>
        </authorList>
    </citation>
    <scope>NUCLEOTIDE SEQUENCE</scope>
    <source>
        <strain evidence="2">MYW30-H2</strain>
    </source>
</reference>
<dbReference type="EMBL" id="CP089291">
    <property type="protein sequence ID" value="UOF90356.1"/>
    <property type="molecule type" value="Genomic_DNA"/>
</dbReference>
<dbReference type="RefSeq" id="WP_347437051.1">
    <property type="nucleotide sequence ID" value="NZ_CP089291.1"/>
</dbReference>
<dbReference type="GO" id="GO:0004497">
    <property type="term" value="F:monooxygenase activity"/>
    <property type="evidence" value="ECO:0007669"/>
    <property type="project" value="UniProtKB-KW"/>
</dbReference>
<feature type="domain" description="ABM" evidence="1">
    <location>
        <begin position="2"/>
        <end position="91"/>
    </location>
</feature>
<dbReference type="SUPFAM" id="SSF54909">
    <property type="entry name" value="Dimeric alpha+beta barrel"/>
    <property type="match status" value="1"/>
</dbReference>
<proteinExistence type="predicted"/>
<dbReference type="Pfam" id="PF03992">
    <property type="entry name" value="ABM"/>
    <property type="match status" value="1"/>
</dbReference>
<evidence type="ECO:0000313" key="3">
    <source>
        <dbReference type="Proteomes" id="UP000830167"/>
    </source>
</evidence>
<dbReference type="PANTHER" id="PTHR33336">
    <property type="entry name" value="QUINOL MONOOXYGENASE YGIN-RELATED"/>
    <property type="match status" value="1"/>
</dbReference>
<dbReference type="InterPro" id="IPR050744">
    <property type="entry name" value="AI-2_Isomerase_LsrG"/>
</dbReference>
<dbReference type="PANTHER" id="PTHR33336:SF3">
    <property type="entry name" value="ABM DOMAIN-CONTAINING PROTEIN"/>
    <property type="match status" value="1"/>
</dbReference>
<dbReference type="InterPro" id="IPR007138">
    <property type="entry name" value="ABM_dom"/>
</dbReference>
<evidence type="ECO:0000259" key="1">
    <source>
        <dbReference type="PROSITE" id="PS51725"/>
    </source>
</evidence>
<keyword evidence="3" id="KW-1185">Reference proteome</keyword>
<dbReference type="PROSITE" id="PS51725">
    <property type="entry name" value="ABM"/>
    <property type="match status" value="1"/>
</dbReference>
<accession>A0ABY4CIL8</accession>
<sequence length="99" mass="11372">MIAFTATLTAKPGKEKELEEALIDMVSKVQNEEGALAYILHRAKHDAAKFTVYEKYKDQAALDYHDSTPHMKELLAKLDLLLDEEIQLNHYEEIASIRR</sequence>
<evidence type="ECO:0000313" key="2">
    <source>
        <dbReference type="EMBL" id="UOF90356.1"/>
    </source>
</evidence>
<keyword evidence="2" id="KW-0560">Oxidoreductase</keyword>
<dbReference type="Proteomes" id="UP000830167">
    <property type="component" value="Chromosome"/>
</dbReference>
<organism evidence="2 3">
    <name type="scientific">Fodinisporobacter ferrooxydans</name>
    <dbReference type="NCBI Taxonomy" id="2901836"/>
    <lineage>
        <taxon>Bacteria</taxon>
        <taxon>Bacillati</taxon>
        <taxon>Bacillota</taxon>
        <taxon>Bacilli</taxon>
        <taxon>Bacillales</taxon>
        <taxon>Alicyclobacillaceae</taxon>
        <taxon>Fodinisporobacter</taxon>
    </lineage>
</organism>